<sequence length="248" mass="28153">MQQEIERYAYHTWPAATTLPYGDWILRASGGITKRANSVWTASGNEMPQGDWLREVEQFYKTQNLPACYHISDASPKGIEASLEVAGYSKLFPCSVLVADTKQVIQLSSYEPKAITIHFQPLCADRWLSDFLRLEGFSMDKYDFYSALFSRITQLKSFCSLYLDGECIAIGTAVVENGWAGFTNIAVKAELRGQGIGRLLLHSLAQWSQSHGADRLYLQVLDNNRPAHRLYHKSGFSPLFHYHYRVKD</sequence>
<dbReference type="InterPro" id="IPR050680">
    <property type="entry name" value="YpeA/RimI_acetyltransf"/>
</dbReference>
<dbReference type="EMBL" id="JAAOIW010000004">
    <property type="protein sequence ID" value="NHN30761.1"/>
    <property type="molecule type" value="Genomic_DNA"/>
</dbReference>
<dbReference type="Gene3D" id="3.40.630.30">
    <property type="match status" value="1"/>
</dbReference>
<dbReference type="RefSeq" id="WP_166150103.1">
    <property type="nucleotide sequence ID" value="NZ_JAAOIW010000004.1"/>
</dbReference>
<reference evidence="4" key="1">
    <citation type="submission" date="2020-03" db="EMBL/GenBank/DDBJ databases">
        <title>Draft sequencing of Paenibacilllus sp. S3N08.</title>
        <authorList>
            <person name="Kim D.-U."/>
        </authorList>
    </citation>
    <scope>NUCLEOTIDE SEQUENCE</scope>
    <source>
        <strain evidence="4">S3N08</strain>
    </source>
</reference>
<evidence type="ECO:0000313" key="4">
    <source>
        <dbReference type="EMBL" id="NHN30761.1"/>
    </source>
</evidence>
<evidence type="ECO:0000256" key="2">
    <source>
        <dbReference type="ARBA" id="ARBA00023315"/>
    </source>
</evidence>
<dbReference type="InterPro" id="IPR016181">
    <property type="entry name" value="Acyl_CoA_acyltransferase"/>
</dbReference>
<dbReference type="Pfam" id="PF24553">
    <property type="entry name" value="Rv0428c_C"/>
    <property type="match status" value="1"/>
</dbReference>
<name>A0ABX0J9V5_9BACL</name>
<dbReference type="CDD" id="cd04301">
    <property type="entry name" value="NAT_SF"/>
    <property type="match status" value="1"/>
</dbReference>
<dbReference type="Proteomes" id="UP001165962">
    <property type="component" value="Unassembled WGS sequence"/>
</dbReference>
<keyword evidence="5" id="KW-1185">Reference proteome</keyword>
<proteinExistence type="predicted"/>
<protein>
    <submittedName>
        <fullName evidence="4">GNAT family N-acetyltransferase</fullName>
    </submittedName>
</protein>
<keyword evidence="2" id="KW-0012">Acyltransferase</keyword>
<evidence type="ECO:0000313" key="5">
    <source>
        <dbReference type="Proteomes" id="UP001165962"/>
    </source>
</evidence>
<dbReference type="PANTHER" id="PTHR43420:SF44">
    <property type="entry name" value="ACETYLTRANSFERASE YPEA"/>
    <property type="match status" value="1"/>
</dbReference>
<organism evidence="4 5">
    <name type="scientific">Paenibacillus agricola</name>
    <dbReference type="NCBI Taxonomy" id="2716264"/>
    <lineage>
        <taxon>Bacteria</taxon>
        <taxon>Bacillati</taxon>
        <taxon>Bacillota</taxon>
        <taxon>Bacilli</taxon>
        <taxon>Bacillales</taxon>
        <taxon>Paenibacillaceae</taxon>
        <taxon>Paenibacillus</taxon>
    </lineage>
</organism>
<keyword evidence="1" id="KW-0808">Transferase</keyword>
<accession>A0ABX0J9V5</accession>
<comment type="caution">
    <text evidence="4">The sequence shown here is derived from an EMBL/GenBank/DDBJ whole genome shotgun (WGS) entry which is preliminary data.</text>
</comment>
<dbReference type="InterPro" id="IPR000182">
    <property type="entry name" value="GNAT_dom"/>
</dbReference>
<evidence type="ECO:0000259" key="3">
    <source>
        <dbReference type="PROSITE" id="PS51186"/>
    </source>
</evidence>
<feature type="domain" description="N-acetyltransferase" evidence="3">
    <location>
        <begin position="117"/>
        <end position="248"/>
    </location>
</feature>
<evidence type="ECO:0000256" key="1">
    <source>
        <dbReference type="ARBA" id="ARBA00022679"/>
    </source>
</evidence>
<gene>
    <name evidence="4" type="ORF">G9U52_13045</name>
</gene>
<dbReference type="SUPFAM" id="SSF55729">
    <property type="entry name" value="Acyl-CoA N-acyltransferases (Nat)"/>
    <property type="match status" value="1"/>
</dbReference>
<dbReference type="PROSITE" id="PS51186">
    <property type="entry name" value="GNAT"/>
    <property type="match status" value="1"/>
</dbReference>
<dbReference type="PANTHER" id="PTHR43420">
    <property type="entry name" value="ACETYLTRANSFERASE"/>
    <property type="match status" value="1"/>
</dbReference>
<dbReference type="InterPro" id="IPR056935">
    <property type="entry name" value="Rv0428c-like_C"/>
</dbReference>